<reference evidence="2" key="1">
    <citation type="submission" date="2019-05" db="EMBL/GenBank/DDBJ databases">
        <title>Whole genome sequencing of Pseudanabaena catenata USMAC16.</title>
        <authorList>
            <person name="Khan Z."/>
            <person name="Omar W.M."/>
            <person name="Convey P."/>
            <person name="Merican F."/>
            <person name="Najimudin N."/>
        </authorList>
    </citation>
    <scope>NUCLEOTIDE SEQUENCE</scope>
    <source>
        <strain evidence="2">USMAC16</strain>
    </source>
</reference>
<dbReference type="RefSeq" id="WP_009625253.1">
    <property type="nucleotide sequence ID" value="NZ_VBTY01000006.1"/>
</dbReference>
<evidence type="ECO:0000313" key="3">
    <source>
        <dbReference type="Proteomes" id="UP001152872"/>
    </source>
</evidence>
<evidence type="ECO:0000256" key="1">
    <source>
        <dbReference type="SAM" id="Phobius"/>
    </source>
</evidence>
<organism evidence="2 3">
    <name type="scientific">Pseudanabaena catenata USMAC16</name>
    <dbReference type="NCBI Taxonomy" id="1855837"/>
    <lineage>
        <taxon>Bacteria</taxon>
        <taxon>Bacillati</taxon>
        <taxon>Cyanobacteriota</taxon>
        <taxon>Cyanophyceae</taxon>
        <taxon>Pseudanabaenales</taxon>
        <taxon>Pseudanabaenaceae</taxon>
        <taxon>Pseudanabaena</taxon>
    </lineage>
</organism>
<dbReference type="InterPro" id="IPR045362">
    <property type="entry name" value="CIS_spike_tip"/>
</dbReference>
<proteinExistence type="predicted"/>
<gene>
    <name evidence="2" type="ORF">FEV09_01485</name>
</gene>
<protein>
    <submittedName>
        <fullName evidence="2">Uncharacterized protein</fullName>
    </submittedName>
</protein>
<dbReference type="Pfam" id="PF19267">
    <property type="entry name" value="CIS_spike_tip"/>
    <property type="match status" value="1"/>
</dbReference>
<keyword evidence="1" id="KW-0472">Membrane</keyword>
<accession>A0A9X4M3V2</accession>
<comment type="caution">
    <text evidence="2">The sequence shown here is derived from an EMBL/GenBank/DDBJ whole genome shotgun (WGS) entry which is preliminary data.</text>
</comment>
<keyword evidence="1" id="KW-0812">Transmembrane</keyword>
<evidence type="ECO:0000313" key="2">
    <source>
        <dbReference type="EMBL" id="MDG3493223.1"/>
    </source>
</evidence>
<sequence>MADFILTMGDLAMFNPVFGAAIVTVIPGNLTGTGKMMINKKMVCIDGDEKTVMVPGCPYITASHPIPGVGMLSIASLAPNQKALRTKSNNKPVLLKGGTFNAKFQVLVPAQQPTPAGPVPDAMPQYSGTGTFMTTNMRVKGT</sequence>
<keyword evidence="3" id="KW-1185">Reference proteome</keyword>
<dbReference type="Proteomes" id="UP001152872">
    <property type="component" value="Unassembled WGS sequence"/>
</dbReference>
<feature type="transmembrane region" description="Helical" evidence="1">
    <location>
        <begin position="12"/>
        <end position="32"/>
    </location>
</feature>
<dbReference type="AlphaFoldDB" id="A0A9X4M3V2"/>
<dbReference type="EMBL" id="VBTY01000006">
    <property type="protein sequence ID" value="MDG3493223.1"/>
    <property type="molecule type" value="Genomic_DNA"/>
</dbReference>
<keyword evidence="1" id="KW-1133">Transmembrane helix</keyword>
<name>A0A9X4M3V2_9CYAN</name>